<comment type="caution">
    <text evidence="3">The sequence shown here is derived from an EMBL/GenBank/DDBJ whole genome shotgun (WGS) entry which is preliminary data.</text>
</comment>
<evidence type="ECO:0000256" key="1">
    <source>
        <dbReference type="ARBA" id="ARBA00007637"/>
    </source>
</evidence>
<dbReference type="InterPro" id="IPR036291">
    <property type="entry name" value="NAD(P)-bd_dom_sf"/>
</dbReference>
<gene>
    <name evidence="3" type="ORF">GT003_23725</name>
</gene>
<feature type="domain" description="NAD-dependent epimerase/dehydratase" evidence="2">
    <location>
        <begin position="3"/>
        <end position="221"/>
    </location>
</feature>
<reference evidence="3 4" key="1">
    <citation type="submission" date="2020-01" db="EMBL/GenBank/DDBJ databases">
        <title>Paenibacillus soybeanensis sp. nov. isolated from the nodules of soybean (Glycine max(L.) Merr).</title>
        <authorList>
            <person name="Wang H."/>
        </authorList>
    </citation>
    <scope>NUCLEOTIDE SEQUENCE [LARGE SCALE GENOMIC DNA]</scope>
    <source>
        <strain evidence="3 4">DSM 23054</strain>
    </source>
</reference>
<organism evidence="3 4">
    <name type="scientific">Paenibacillus sacheonensis</name>
    <dbReference type="NCBI Taxonomy" id="742054"/>
    <lineage>
        <taxon>Bacteria</taxon>
        <taxon>Bacillati</taxon>
        <taxon>Bacillota</taxon>
        <taxon>Bacilli</taxon>
        <taxon>Bacillales</taxon>
        <taxon>Paenibacillaceae</taxon>
        <taxon>Paenibacillus</taxon>
    </lineage>
</organism>
<dbReference type="InterPro" id="IPR029016">
    <property type="entry name" value="GAF-like_dom_sf"/>
</dbReference>
<evidence type="ECO:0000259" key="2">
    <source>
        <dbReference type="Pfam" id="PF01370"/>
    </source>
</evidence>
<dbReference type="EMBL" id="JAAAMU010000015">
    <property type="protein sequence ID" value="NBC72016.1"/>
    <property type="molecule type" value="Genomic_DNA"/>
</dbReference>
<dbReference type="RefSeq" id="WP_161702572.1">
    <property type="nucleotide sequence ID" value="NZ_JAAAMU010000015.1"/>
</dbReference>
<dbReference type="SUPFAM" id="SSF55781">
    <property type="entry name" value="GAF domain-like"/>
    <property type="match status" value="1"/>
</dbReference>
<dbReference type="Proteomes" id="UP000558113">
    <property type="component" value="Unassembled WGS sequence"/>
</dbReference>
<comment type="similarity">
    <text evidence="1">Belongs to the NAD(P)-dependent epimerase/dehydratase family.</text>
</comment>
<dbReference type="SUPFAM" id="SSF51735">
    <property type="entry name" value="NAD(P)-binding Rossmann-fold domains"/>
    <property type="match status" value="1"/>
</dbReference>
<dbReference type="Gene3D" id="3.30.450.40">
    <property type="match status" value="1"/>
</dbReference>
<dbReference type="InterPro" id="IPR001509">
    <property type="entry name" value="Epimerase_deHydtase"/>
</dbReference>
<dbReference type="Gene3D" id="3.90.25.10">
    <property type="entry name" value="UDP-galactose 4-epimerase, domain 1"/>
    <property type="match status" value="1"/>
</dbReference>
<dbReference type="Pfam" id="PF01370">
    <property type="entry name" value="Epimerase"/>
    <property type="match status" value="1"/>
</dbReference>
<sequence>MKVLITGGYGFIGSHVADRFYKEGYEVYVIDNLSTGTTQNVNYKHKGYQLSVEDKKCEEIFRSNRFDAVVHLAAQINVTESIKNPRLDTQSNVLGLVNMLSLAQKYEVKKFVFASSAAVYGLNEDLPIKESAECDPISPYGISKHVGEEYCLKWNELYGLETVAFRFSNVYGPRQANAGEGGVISIFMEKALAGKPLTINGDGEQTRDFVYVEDVADAIYRSSYSTLQGVYNLSTNTQCSVNELVSHIKSLQEGTVVEHSGARLGDIKHSALDNSRINNDLDWAPLYSFQEGLSKTYAWFSDNHMKSRKTAATKKTEPEVNRTVTKKLKPYAENLLAFAFISWLGLSNFDASYNFIDLKVFYITIIGIIYGNRQSITAAALSIGLLLYQNLIDGRELVSLLYDTDFFFQAAVYLFIGLVVGYAIERKNGVIASQEHKVEEISDKYEFLNSVYTEVREVKDELQQRIQNSGDSFGKIYSITKELDSLEPEKIFNSAVSVIESIMGTNAVSIYTVNNYRNYLRLVAHSIGGETRLTKSIKVEDFEYLKRMFAEGAIHINKELNDEIPLMSAPVQNGGETVAVICIDGVQFEKFTLYHQNLFKVTVELVSSALSRAFSYVEATESSRYVEGTTILNKEVFASILESKKLAKEKHRINYLLLSYQGNDISDIDKSVVISKLLRETDYIGVGHDDKVWIMMSNTAPSDAQNVFKRFADKDIALTLMEEEVVYG</sequence>
<dbReference type="PANTHER" id="PTHR43000">
    <property type="entry name" value="DTDP-D-GLUCOSE 4,6-DEHYDRATASE-RELATED"/>
    <property type="match status" value="1"/>
</dbReference>
<name>A0A7X5C0W5_9BACL</name>
<evidence type="ECO:0000313" key="3">
    <source>
        <dbReference type="EMBL" id="NBC72016.1"/>
    </source>
</evidence>
<keyword evidence="4" id="KW-1185">Reference proteome</keyword>
<dbReference type="Gene3D" id="3.40.50.720">
    <property type="entry name" value="NAD(P)-binding Rossmann-like Domain"/>
    <property type="match status" value="1"/>
</dbReference>
<dbReference type="AlphaFoldDB" id="A0A7X5C0W5"/>
<dbReference type="OrthoDB" id="9771073at2"/>
<accession>A0A7X5C0W5</accession>
<proteinExistence type="inferred from homology"/>
<protein>
    <submittedName>
        <fullName evidence="3">NAD-dependent epimerase/dehydratase family protein</fullName>
    </submittedName>
</protein>
<evidence type="ECO:0000313" key="4">
    <source>
        <dbReference type="Proteomes" id="UP000558113"/>
    </source>
</evidence>